<dbReference type="Pfam" id="PF21274">
    <property type="entry name" value="Rng_hyd_C"/>
    <property type="match status" value="1"/>
</dbReference>
<evidence type="ECO:0000313" key="6">
    <source>
        <dbReference type="EMBL" id="TPX06769.1"/>
    </source>
</evidence>
<accession>A0A507APL2</accession>
<dbReference type="InterPro" id="IPR050641">
    <property type="entry name" value="RIFMO-like"/>
</dbReference>
<keyword evidence="2" id="KW-0274">FAD</keyword>
<reference evidence="6 7" key="1">
    <citation type="submission" date="2019-06" db="EMBL/GenBank/DDBJ databases">
        <title>Draft genome sequence of the filamentous fungus Phialemoniopsis curvata isolated from diesel fuel.</title>
        <authorList>
            <person name="Varaljay V.A."/>
            <person name="Lyon W.J."/>
            <person name="Crouch A.L."/>
            <person name="Drake C.E."/>
            <person name="Hollomon J.M."/>
            <person name="Nadeau L.J."/>
            <person name="Nunn H.S."/>
            <person name="Stevenson B.S."/>
            <person name="Bojanowski C.L."/>
            <person name="Crookes-Goodson W.J."/>
        </authorList>
    </citation>
    <scope>NUCLEOTIDE SEQUENCE [LARGE SCALE GENOMIC DNA]</scope>
    <source>
        <strain evidence="6 7">D216</strain>
    </source>
</reference>
<dbReference type="GeneID" id="41969712"/>
<dbReference type="PANTHER" id="PTHR43004:SF21">
    <property type="entry name" value="FAD-BINDING DOMAIN-CONTAINING PROTEIN-RELATED"/>
    <property type="match status" value="1"/>
</dbReference>
<evidence type="ECO:0000256" key="4">
    <source>
        <dbReference type="SAM" id="MobiDB-lite"/>
    </source>
</evidence>
<evidence type="ECO:0000259" key="5">
    <source>
        <dbReference type="Pfam" id="PF01494"/>
    </source>
</evidence>
<sequence>MAESSTNGRDAIEHLDEHTVLIAGGGPVGLMVATVLAHYGVRSVILERNNSTTKWPKMDLTNGRSMELLARLGLAEEVRNLGVPETTPSNVYMTTGLHNSKPITSWEYPSVRELRAQFRDDNNGTSPSEPWQRISQELFEKLLKSRCDENDLVDCRFGWKVDACKETEDFVSIDVTHTETKQKKRIQAKFLVGCDGASSRTRRDLEIPLDGGPLPGYTLLVHFKSRDLGKLFKFGRFWHLFIFNDSGLRAAAICQDDKDTFTTHLLLPLEADHESIDSHDAIYQALGGVGAPYKIAVDEILVRSTYRHSIAVARTYRSDLGKVFLAGDSAHQNIPTGGYGMNTGIGDAYDIAWKLAAVIKQNAGPALLDSYEEERRPVALSSIERSGVHMQAHIAMSEILGGNAALVEEDSAEGRRLQQSIDQHYKMHNGENIDLGVEMDYRHKSGVYPHPSQQDGEAPPWDPSRYVPSTFPGSRAPHVFLQDGSSIFDHYGPLWTLVQFVDVGNEGAPRSLLASAGDAGMQLKHVVLRGEDHARKLWEYPLVLVRPDGHVVWRGRQAPDEAMAKQIVKIATGWEKQTRSDSKKEPLSTKFTATMKADSQVHEYKLEQMGAMQL</sequence>
<organism evidence="6 7">
    <name type="scientific">Thyridium curvatum</name>
    <dbReference type="NCBI Taxonomy" id="1093900"/>
    <lineage>
        <taxon>Eukaryota</taxon>
        <taxon>Fungi</taxon>
        <taxon>Dikarya</taxon>
        <taxon>Ascomycota</taxon>
        <taxon>Pezizomycotina</taxon>
        <taxon>Sordariomycetes</taxon>
        <taxon>Sordariomycetidae</taxon>
        <taxon>Thyridiales</taxon>
        <taxon>Thyridiaceae</taxon>
        <taxon>Thyridium</taxon>
    </lineage>
</organism>
<keyword evidence="1" id="KW-0285">Flavoprotein</keyword>
<dbReference type="InParanoid" id="A0A507APL2"/>
<dbReference type="Gene3D" id="3.50.50.60">
    <property type="entry name" value="FAD/NAD(P)-binding domain"/>
    <property type="match status" value="1"/>
</dbReference>
<dbReference type="Proteomes" id="UP000319257">
    <property type="component" value="Unassembled WGS sequence"/>
</dbReference>
<dbReference type="AlphaFoldDB" id="A0A507APL2"/>
<keyword evidence="7" id="KW-1185">Reference proteome</keyword>
<feature type="region of interest" description="Disordered" evidence="4">
    <location>
        <begin position="444"/>
        <end position="465"/>
    </location>
</feature>
<evidence type="ECO:0000256" key="1">
    <source>
        <dbReference type="ARBA" id="ARBA00022630"/>
    </source>
</evidence>
<evidence type="ECO:0000256" key="2">
    <source>
        <dbReference type="ARBA" id="ARBA00022827"/>
    </source>
</evidence>
<dbReference type="Gene3D" id="3.40.30.120">
    <property type="match status" value="1"/>
</dbReference>
<gene>
    <name evidence="6" type="ORF">E0L32_002265</name>
</gene>
<dbReference type="OrthoDB" id="2690153at2759"/>
<comment type="caution">
    <text evidence="6">The sequence shown here is derived from an EMBL/GenBank/DDBJ whole genome shotgun (WGS) entry which is preliminary data.</text>
</comment>
<dbReference type="GO" id="GO:0016709">
    <property type="term" value="F:oxidoreductase activity, acting on paired donors, with incorporation or reduction of molecular oxygen, NAD(P)H as one donor, and incorporation of one atom of oxygen"/>
    <property type="evidence" value="ECO:0007669"/>
    <property type="project" value="UniProtKB-ARBA"/>
</dbReference>
<keyword evidence="3" id="KW-0560">Oxidoreductase</keyword>
<dbReference type="PRINTS" id="PR00420">
    <property type="entry name" value="RNGMNOXGNASE"/>
</dbReference>
<evidence type="ECO:0000256" key="3">
    <source>
        <dbReference type="ARBA" id="ARBA00023002"/>
    </source>
</evidence>
<dbReference type="RefSeq" id="XP_030988480.1">
    <property type="nucleotide sequence ID" value="XM_031136435.1"/>
</dbReference>
<dbReference type="InterPro" id="IPR036188">
    <property type="entry name" value="FAD/NAD-bd_sf"/>
</dbReference>
<dbReference type="Pfam" id="PF01494">
    <property type="entry name" value="FAD_binding_3"/>
    <property type="match status" value="1"/>
</dbReference>
<dbReference type="PANTHER" id="PTHR43004">
    <property type="entry name" value="TRK SYSTEM POTASSIUM UPTAKE PROTEIN"/>
    <property type="match status" value="1"/>
</dbReference>
<dbReference type="InterPro" id="IPR002938">
    <property type="entry name" value="FAD-bd"/>
</dbReference>
<dbReference type="SUPFAM" id="SSF51905">
    <property type="entry name" value="FAD/NAD(P)-binding domain"/>
    <property type="match status" value="1"/>
</dbReference>
<dbReference type="EMBL" id="SKBQ01000009">
    <property type="protein sequence ID" value="TPX06769.1"/>
    <property type="molecule type" value="Genomic_DNA"/>
</dbReference>
<feature type="domain" description="FAD-binding" evidence="5">
    <location>
        <begin position="18"/>
        <end position="384"/>
    </location>
</feature>
<dbReference type="GO" id="GO:0071949">
    <property type="term" value="F:FAD binding"/>
    <property type="evidence" value="ECO:0007669"/>
    <property type="project" value="InterPro"/>
</dbReference>
<dbReference type="STRING" id="1093900.A0A507APL2"/>
<name>A0A507APL2_9PEZI</name>
<protein>
    <recommendedName>
        <fullName evidence="5">FAD-binding domain-containing protein</fullName>
    </recommendedName>
</protein>
<evidence type="ECO:0000313" key="7">
    <source>
        <dbReference type="Proteomes" id="UP000319257"/>
    </source>
</evidence>
<proteinExistence type="predicted"/>
<dbReference type="Gene3D" id="3.30.9.10">
    <property type="entry name" value="D-Amino Acid Oxidase, subunit A, domain 2"/>
    <property type="match status" value="1"/>
</dbReference>